<name>A0A916YZB7_9BACT</name>
<dbReference type="EMBL" id="BMKK01000007">
    <property type="protein sequence ID" value="GGD68501.1"/>
    <property type="molecule type" value="Genomic_DNA"/>
</dbReference>
<reference evidence="1" key="2">
    <citation type="submission" date="2020-09" db="EMBL/GenBank/DDBJ databases">
        <authorList>
            <person name="Sun Q."/>
            <person name="Zhou Y."/>
        </authorList>
    </citation>
    <scope>NUCLEOTIDE SEQUENCE</scope>
    <source>
        <strain evidence="1">CGMCC 1.15958</strain>
    </source>
</reference>
<dbReference type="AlphaFoldDB" id="A0A916YZB7"/>
<dbReference type="Gene3D" id="2.130.10.10">
    <property type="entry name" value="YVTN repeat-like/Quinoprotein amine dehydrogenase"/>
    <property type="match status" value="3"/>
</dbReference>
<sequence>MIVNTNTHKMKHTPLVSIIFSVLFIGSLSAQPIAKYQYAKRIVDAVEQKKEICFFTNFDIRITDKKYQLKEVLGSEKGYDFNMITSVEKGKKGQIFVGTVSGLWLLHNKKPTFIKTFENTVITCLSYNHTTNELWVGTTGKGVMLLKSNGSVSYYDKKDGLDNSIHKLFVDSKSRVWVSYPFSYFKMFDGKEWIDKTKEFSSILWAKDIKEDKSNTLWIGTQASGLKTQKEDKWTTFIKDPKTFAGFIVNTIIVDEKDTKWISSESGIFKYDNATWTQYFVDSLKAKQNKGHVFKILKFGDDILANLFEETIIINDGKQIATLDVNMPNDIPFTNLTKPFFSKEGDIYLINTKLGIVKLEGDKFTTIKQPSKDTTCSNCPAIIDSLGNIIVGTEKHGLLKLINGSWQKQTIEIKKNILTLFQDNNTLWVGAVQGIYEYNSGKLIEHSLNDPVLKNVGANGIVKDKTNNIWVNGYNAIYRYSNNKWEKIESELLKDNDINDIQFDAEGTLWVATYKGIAYYKNNEWQIIRNDENNNSLWGFRKIIIDPQTDKKCFYGSSGIFAYTNSNTLRKMELGVPLNTNFAISPQNEIYYYLNNALVKMNKIIHP</sequence>
<reference evidence="1" key="1">
    <citation type="journal article" date="2014" name="Int. J. Syst. Evol. Microbiol.">
        <title>Complete genome sequence of Corynebacterium casei LMG S-19264T (=DSM 44701T), isolated from a smear-ripened cheese.</title>
        <authorList>
            <consortium name="US DOE Joint Genome Institute (JGI-PGF)"/>
            <person name="Walter F."/>
            <person name="Albersmeier A."/>
            <person name="Kalinowski J."/>
            <person name="Ruckert C."/>
        </authorList>
    </citation>
    <scope>NUCLEOTIDE SEQUENCE</scope>
    <source>
        <strain evidence="1">CGMCC 1.15958</strain>
    </source>
</reference>
<accession>A0A916YZB7</accession>
<comment type="caution">
    <text evidence="1">The sequence shown here is derived from an EMBL/GenBank/DDBJ whole genome shotgun (WGS) entry which is preliminary data.</text>
</comment>
<dbReference type="Pfam" id="PF07494">
    <property type="entry name" value="Reg_prop"/>
    <property type="match status" value="1"/>
</dbReference>
<dbReference type="InterPro" id="IPR011110">
    <property type="entry name" value="Reg_prop"/>
</dbReference>
<protein>
    <recommendedName>
        <fullName evidence="3">Two component regulator propeller</fullName>
    </recommendedName>
</protein>
<proteinExistence type="predicted"/>
<keyword evidence="2" id="KW-1185">Reference proteome</keyword>
<dbReference type="InterPro" id="IPR015943">
    <property type="entry name" value="WD40/YVTN_repeat-like_dom_sf"/>
</dbReference>
<dbReference type="SUPFAM" id="SSF63829">
    <property type="entry name" value="Calcium-dependent phosphotriesterase"/>
    <property type="match status" value="2"/>
</dbReference>
<organism evidence="1 2">
    <name type="scientific">Emticicia aquatilis</name>
    <dbReference type="NCBI Taxonomy" id="1537369"/>
    <lineage>
        <taxon>Bacteria</taxon>
        <taxon>Pseudomonadati</taxon>
        <taxon>Bacteroidota</taxon>
        <taxon>Cytophagia</taxon>
        <taxon>Cytophagales</taxon>
        <taxon>Leadbetterellaceae</taxon>
        <taxon>Emticicia</taxon>
    </lineage>
</organism>
<evidence type="ECO:0000313" key="1">
    <source>
        <dbReference type="EMBL" id="GGD68501.1"/>
    </source>
</evidence>
<gene>
    <name evidence="1" type="ORF">GCM10011514_35770</name>
</gene>
<evidence type="ECO:0008006" key="3">
    <source>
        <dbReference type="Google" id="ProtNLM"/>
    </source>
</evidence>
<dbReference type="Proteomes" id="UP000609064">
    <property type="component" value="Unassembled WGS sequence"/>
</dbReference>
<evidence type="ECO:0000313" key="2">
    <source>
        <dbReference type="Proteomes" id="UP000609064"/>
    </source>
</evidence>